<proteinExistence type="predicted"/>
<evidence type="ECO:0000313" key="1">
    <source>
        <dbReference type="EMBL" id="KAJ1119461.1"/>
    </source>
</evidence>
<evidence type="ECO:0000313" key="2">
    <source>
        <dbReference type="Proteomes" id="UP001066276"/>
    </source>
</evidence>
<reference evidence="1" key="1">
    <citation type="journal article" date="2022" name="bioRxiv">
        <title>Sequencing and chromosome-scale assembly of the giantPleurodeles waltlgenome.</title>
        <authorList>
            <person name="Brown T."/>
            <person name="Elewa A."/>
            <person name="Iarovenko S."/>
            <person name="Subramanian E."/>
            <person name="Araus A.J."/>
            <person name="Petzold A."/>
            <person name="Susuki M."/>
            <person name="Suzuki K.-i.T."/>
            <person name="Hayashi T."/>
            <person name="Toyoda A."/>
            <person name="Oliveira C."/>
            <person name="Osipova E."/>
            <person name="Leigh N.D."/>
            <person name="Simon A."/>
            <person name="Yun M.H."/>
        </authorList>
    </citation>
    <scope>NUCLEOTIDE SEQUENCE</scope>
    <source>
        <strain evidence="1">20211129_DDA</strain>
        <tissue evidence="1">Liver</tissue>
    </source>
</reference>
<dbReference type="AlphaFoldDB" id="A0AAV7NU74"/>
<gene>
    <name evidence="1" type="ORF">NDU88_007646</name>
</gene>
<comment type="caution">
    <text evidence="1">The sequence shown here is derived from an EMBL/GenBank/DDBJ whole genome shotgun (WGS) entry which is preliminary data.</text>
</comment>
<protein>
    <submittedName>
        <fullName evidence="1">Uncharacterized protein</fullName>
    </submittedName>
</protein>
<organism evidence="1 2">
    <name type="scientific">Pleurodeles waltl</name>
    <name type="common">Iberian ribbed newt</name>
    <dbReference type="NCBI Taxonomy" id="8319"/>
    <lineage>
        <taxon>Eukaryota</taxon>
        <taxon>Metazoa</taxon>
        <taxon>Chordata</taxon>
        <taxon>Craniata</taxon>
        <taxon>Vertebrata</taxon>
        <taxon>Euteleostomi</taxon>
        <taxon>Amphibia</taxon>
        <taxon>Batrachia</taxon>
        <taxon>Caudata</taxon>
        <taxon>Salamandroidea</taxon>
        <taxon>Salamandridae</taxon>
        <taxon>Pleurodelinae</taxon>
        <taxon>Pleurodeles</taxon>
    </lineage>
</organism>
<dbReference type="EMBL" id="JANPWB010000012">
    <property type="protein sequence ID" value="KAJ1119461.1"/>
    <property type="molecule type" value="Genomic_DNA"/>
</dbReference>
<accession>A0AAV7NU74</accession>
<keyword evidence="2" id="KW-1185">Reference proteome</keyword>
<dbReference type="Proteomes" id="UP001066276">
    <property type="component" value="Chromosome 8"/>
</dbReference>
<name>A0AAV7NU74_PLEWA</name>
<sequence length="87" mass="8981">MSGDPRDRGSTVGAGRRLLPRSQVRQLALRCWCAAEEPSGAVGGDAAAGPGRGPCAGRRRRRVVIPMAVEAQSALGVARCPSRGAQT</sequence>